<evidence type="ECO:0008006" key="4">
    <source>
        <dbReference type="Google" id="ProtNLM"/>
    </source>
</evidence>
<feature type="signal peptide" evidence="1">
    <location>
        <begin position="1"/>
        <end position="24"/>
    </location>
</feature>
<evidence type="ECO:0000313" key="2">
    <source>
        <dbReference type="EMBL" id="OAD92281.1"/>
    </source>
</evidence>
<feature type="chain" id="PRO_5008392319" description="PsbP C-terminal domain-containing protein" evidence="1">
    <location>
        <begin position="25"/>
        <end position="183"/>
    </location>
</feature>
<keyword evidence="1" id="KW-0732">Signal</keyword>
<gene>
    <name evidence="2" type="ORF">A7A78_08565</name>
</gene>
<dbReference type="AlphaFoldDB" id="A0A1A9LHQ6"/>
<dbReference type="EMBL" id="LXIE01000002">
    <property type="protein sequence ID" value="OAD92281.1"/>
    <property type="molecule type" value="Genomic_DNA"/>
</dbReference>
<accession>A0A1A9LHQ6</accession>
<organism evidence="2 3">
    <name type="scientific">Aequorivita soesokkakensis</name>
    <dbReference type="NCBI Taxonomy" id="1385699"/>
    <lineage>
        <taxon>Bacteria</taxon>
        <taxon>Pseudomonadati</taxon>
        <taxon>Bacteroidota</taxon>
        <taxon>Flavobacteriia</taxon>
        <taxon>Flavobacteriales</taxon>
        <taxon>Flavobacteriaceae</taxon>
        <taxon>Aequorivita</taxon>
    </lineage>
</organism>
<comment type="caution">
    <text evidence="2">The sequence shown here is derived from an EMBL/GenBank/DDBJ whole genome shotgun (WGS) entry which is preliminary data.</text>
</comment>
<dbReference type="STRING" id="1385699.A7A78_08565"/>
<sequence length="183" mass="20998">MKPEMKTIITALFLTLFCSLASKAQTNMVYGEMHSIFLETPKDWVRATHQQLPYFIKPDKSDVSEDTYMYVYGLDYSFQPEADEWIEANNISMVEAFPDIKIESLNLKFDNIVNEGYLTGNYTIVTYEYPNKKKEALLAIECRNTIATVVLAAKDAAEFDSYLNAFIELVESLKILNTVLKEE</sequence>
<reference evidence="2 3" key="1">
    <citation type="submission" date="2016-05" db="EMBL/GenBank/DDBJ databases">
        <title>Genome sequencing of Vitellibacter soesokkakensis RSSK-12.</title>
        <authorList>
            <person name="Thevarajoo S."/>
            <person name="Selvaratnam C."/>
            <person name="Goh K.M."/>
            <person name="Chan K.-G."/>
            <person name="Chong C.S."/>
        </authorList>
    </citation>
    <scope>NUCLEOTIDE SEQUENCE [LARGE SCALE GENOMIC DNA]</scope>
    <source>
        <strain evidence="2 3">RSSK-12</strain>
    </source>
</reference>
<keyword evidence="3" id="KW-1185">Reference proteome</keyword>
<protein>
    <recommendedName>
        <fullName evidence="4">PsbP C-terminal domain-containing protein</fullName>
    </recommendedName>
</protein>
<dbReference type="Proteomes" id="UP000077552">
    <property type="component" value="Unassembled WGS sequence"/>
</dbReference>
<name>A0A1A9LHQ6_9FLAO</name>
<proteinExistence type="predicted"/>
<evidence type="ECO:0000256" key="1">
    <source>
        <dbReference type="SAM" id="SignalP"/>
    </source>
</evidence>
<evidence type="ECO:0000313" key="3">
    <source>
        <dbReference type="Proteomes" id="UP000077552"/>
    </source>
</evidence>